<dbReference type="Pfam" id="PF01149">
    <property type="entry name" value="Fapy_DNA_glyco"/>
    <property type="match status" value="1"/>
</dbReference>
<keyword evidence="12" id="KW-0511">Multifunctional enzyme</keyword>
<dbReference type="SUPFAM" id="SSF57716">
    <property type="entry name" value="Glucocorticoid receptor-like (DNA-binding domain)"/>
    <property type="match status" value="1"/>
</dbReference>
<keyword evidence="17" id="KW-0540">Nuclease</keyword>
<evidence type="ECO:0000259" key="15">
    <source>
        <dbReference type="PROSITE" id="PS51066"/>
    </source>
</evidence>
<evidence type="ECO:0000313" key="18">
    <source>
        <dbReference type="Proteomes" id="UP000653674"/>
    </source>
</evidence>
<dbReference type="InterPro" id="IPR044090">
    <property type="entry name" value="Nei2_N"/>
</dbReference>
<evidence type="ECO:0000313" key="17">
    <source>
        <dbReference type="EMBL" id="GIG72919.1"/>
    </source>
</evidence>
<keyword evidence="10" id="KW-0234">DNA repair</keyword>
<dbReference type="AlphaFoldDB" id="A0A8J3PL81"/>
<keyword evidence="9" id="KW-0238">DNA-binding</keyword>
<evidence type="ECO:0000256" key="12">
    <source>
        <dbReference type="ARBA" id="ARBA00023268"/>
    </source>
</evidence>
<dbReference type="PANTHER" id="PTHR42697:SF1">
    <property type="entry name" value="ENDONUCLEASE 8"/>
    <property type="match status" value="1"/>
</dbReference>
<dbReference type="InterPro" id="IPR000214">
    <property type="entry name" value="Znf_DNA_glyclase/AP_lyase"/>
</dbReference>
<evidence type="ECO:0000256" key="10">
    <source>
        <dbReference type="ARBA" id="ARBA00023204"/>
    </source>
</evidence>
<dbReference type="CDD" id="cd08971">
    <property type="entry name" value="AcNei2_N"/>
    <property type="match status" value="1"/>
</dbReference>
<dbReference type="InterPro" id="IPR010979">
    <property type="entry name" value="Ribosomal_uS13-like_H2TH"/>
</dbReference>
<dbReference type="InterPro" id="IPR012319">
    <property type="entry name" value="FPG_cat"/>
</dbReference>
<dbReference type="Pfam" id="PF06827">
    <property type="entry name" value="zf-FPG_IleRS"/>
    <property type="match status" value="1"/>
</dbReference>
<evidence type="ECO:0000256" key="1">
    <source>
        <dbReference type="ARBA" id="ARBA00001947"/>
    </source>
</evidence>
<evidence type="ECO:0000256" key="13">
    <source>
        <dbReference type="ARBA" id="ARBA00023295"/>
    </source>
</evidence>
<proteinExistence type="inferred from homology"/>
<dbReference type="InterPro" id="IPR010663">
    <property type="entry name" value="Znf_FPG/IleRS"/>
</dbReference>
<keyword evidence="7" id="KW-0378">Hydrolase</keyword>
<evidence type="ECO:0000256" key="7">
    <source>
        <dbReference type="ARBA" id="ARBA00022801"/>
    </source>
</evidence>
<organism evidence="17 18">
    <name type="scientific">Planosporangium flavigriseum</name>
    <dbReference type="NCBI Taxonomy" id="373681"/>
    <lineage>
        <taxon>Bacteria</taxon>
        <taxon>Bacillati</taxon>
        <taxon>Actinomycetota</taxon>
        <taxon>Actinomycetes</taxon>
        <taxon>Micromonosporales</taxon>
        <taxon>Micromonosporaceae</taxon>
        <taxon>Planosporangium</taxon>
    </lineage>
</organism>
<dbReference type="InterPro" id="IPR035937">
    <property type="entry name" value="FPG_N"/>
</dbReference>
<keyword evidence="17" id="KW-0255">Endonuclease</keyword>
<dbReference type="PROSITE" id="PS51068">
    <property type="entry name" value="FPG_CAT"/>
    <property type="match status" value="1"/>
</dbReference>
<evidence type="ECO:0000256" key="4">
    <source>
        <dbReference type="ARBA" id="ARBA00022723"/>
    </source>
</evidence>
<keyword evidence="18" id="KW-1185">Reference proteome</keyword>
<dbReference type="GO" id="GO:0000703">
    <property type="term" value="F:oxidized pyrimidine nucleobase lesion DNA N-glycosylase activity"/>
    <property type="evidence" value="ECO:0007669"/>
    <property type="project" value="TreeGrafter"/>
</dbReference>
<dbReference type="GO" id="GO:0140078">
    <property type="term" value="F:class I DNA-(apurinic or apyrimidinic site) endonuclease activity"/>
    <property type="evidence" value="ECO:0007669"/>
    <property type="project" value="UniProtKB-EC"/>
</dbReference>
<evidence type="ECO:0000256" key="9">
    <source>
        <dbReference type="ARBA" id="ARBA00023125"/>
    </source>
</evidence>
<dbReference type="EC" id="4.2.99.18" evidence="3"/>
<dbReference type="Pfam" id="PF06831">
    <property type="entry name" value="H2TH"/>
    <property type="match status" value="1"/>
</dbReference>
<comment type="similarity">
    <text evidence="2">Belongs to the FPG family.</text>
</comment>
<protein>
    <recommendedName>
        <fullName evidence="3">DNA-(apurinic or apyrimidinic site) lyase</fullName>
        <ecNumber evidence="3">4.2.99.18</ecNumber>
    </recommendedName>
</protein>
<evidence type="ECO:0000256" key="6">
    <source>
        <dbReference type="ARBA" id="ARBA00022771"/>
    </source>
</evidence>
<dbReference type="GO" id="GO:0003684">
    <property type="term" value="F:damaged DNA binding"/>
    <property type="evidence" value="ECO:0007669"/>
    <property type="project" value="InterPro"/>
</dbReference>
<evidence type="ECO:0000259" key="16">
    <source>
        <dbReference type="PROSITE" id="PS51068"/>
    </source>
</evidence>
<keyword evidence="11" id="KW-0456">Lyase</keyword>
<accession>A0A8J3PL81</accession>
<evidence type="ECO:0000256" key="11">
    <source>
        <dbReference type="ARBA" id="ARBA00023239"/>
    </source>
</evidence>
<evidence type="ECO:0000256" key="3">
    <source>
        <dbReference type="ARBA" id="ARBA00012720"/>
    </source>
</evidence>
<name>A0A8J3PL81_9ACTN</name>
<dbReference type="Proteomes" id="UP000653674">
    <property type="component" value="Unassembled WGS sequence"/>
</dbReference>
<feature type="domain" description="Formamidopyrimidine-DNA glycosylase catalytic" evidence="16">
    <location>
        <begin position="15"/>
        <end position="115"/>
    </location>
</feature>
<evidence type="ECO:0000256" key="8">
    <source>
        <dbReference type="ARBA" id="ARBA00022833"/>
    </source>
</evidence>
<evidence type="ECO:0000256" key="2">
    <source>
        <dbReference type="ARBA" id="ARBA00009409"/>
    </source>
</evidence>
<keyword evidence="8" id="KW-0862">Zinc</keyword>
<feature type="domain" description="FPG-type" evidence="15">
    <location>
        <begin position="238"/>
        <end position="274"/>
    </location>
</feature>
<dbReference type="PROSITE" id="PS51066">
    <property type="entry name" value="ZF_FPG_2"/>
    <property type="match status" value="1"/>
</dbReference>
<dbReference type="SMART" id="SM01232">
    <property type="entry name" value="H2TH"/>
    <property type="match status" value="1"/>
</dbReference>
<comment type="caution">
    <text evidence="17">The sequence shown here is derived from an EMBL/GenBank/DDBJ whole genome shotgun (WGS) entry which is preliminary data.</text>
</comment>
<keyword evidence="13" id="KW-0326">Glycosidase</keyword>
<sequence>MVTPMQLIVESRAVPEGDTVWNTAQVVGRALTGQQIQRGDFRVPRLAGANVSGWTVVESACRGKHLLLRLATPADERYTLHSHLRMDGAWRVYAPGERWRRPAHQVRVALYTPAGVAVGFHLHELALVPTADEHRLVGHLGPDLLGPDWDPAEATRRLASRPDRTIADALLDQRNLAGIGNLYKAEVLFLRGLSPWTPVAGVDDLDGLVELAQRLMASNLGRWDQATTGSLRPREKQWVFDRAGAPCRRCGTTIRRANLGDYDRITYWCPRCQPGPAPDGGTRPTGARD</sequence>
<keyword evidence="5" id="KW-0227">DNA damage</keyword>
<dbReference type="GO" id="GO:0008270">
    <property type="term" value="F:zinc ion binding"/>
    <property type="evidence" value="ECO:0007669"/>
    <property type="project" value="UniProtKB-KW"/>
</dbReference>
<dbReference type="EMBL" id="BONU01000006">
    <property type="protein sequence ID" value="GIG72919.1"/>
    <property type="molecule type" value="Genomic_DNA"/>
</dbReference>
<comment type="cofactor">
    <cofactor evidence="1">
        <name>Zn(2+)</name>
        <dbReference type="ChEBI" id="CHEBI:29105"/>
    </cofactor>
</comment>
<dbReference type="InterPro" id="IPR015886">
    <property type="entry name" value="H2TH_FPG"/>
</dbReference>
<dbReference type="SUPFAM" id="SSF46946">
    <property type="entry name" value="S13-like H2TH domain"/>
    <property type="match status" value="1"/>
</dbReference>
<dbReference type="SUPFAM" id="SSF81624">
    <property type="entry name" value="N-terminal domain of MutM-like DNA repair proteins"/>
    <property type="match status" value="1"/>
</dbReference>
<keyword evidence="6 14" id="KW-0863">Zinc-finger</keyword>
<dbReference type="PANTHER" id="PTHR42697">
    <property type="entry name" value="ENDONUCLEASE 8"/>
    <property type="match status" value="1"/>
</dbReference>
<evidence type="ECO:0000256" key="14">
    <source>
        <dbReference type="PROSITE-ProRule" id="PRU00391"/>
    </source>
</evidence>
<gene>
    <name evidence="17" type="primary">nei_2</name>
    <name evidence="17" type="ORF">Pfl04_13230</name>
</gene>
<dbReference type="GO" id="GO:0006284">
    <property type="term" value="P:base-excision repair"/>
    <property type="evidence" value="ECO:0007669"/>
    <property type="project" value="InterPro"/>
</dbReference>
<dbReference type="Gene3D" id="1.10.8.50">
    <property type="match status" value="1"/>
</dbReference>
<reference evidence="17" key="1">
    <citation type="submission" date="2021-01" db="EMBL/GenBank/DDBJ databases">
        <title>Whole genome shotgun sequence of Planosporangium flavigriseum NBRC 105377.</title>
        <authorList>
            <person name="Komaki H."/>
            <person name="Tamura T."/>
        </authorList>
    </citation>
    <scope>NUCLEOTIDE SEQUENCE</scope>
    <source>
        <strain evidence="17">NBRC 105377</strain>
    </source>
</reference>
<dbReference type="SMART" id="SM00898">
    <property type="entry name" value="Fapy_DNA_glyco"/>
    <property type="match status" value="1"/>
</dbReference>
<dbReference type="Gene3D" id="3.20.190.10">
    <property type="entry name" value="MutM-like, N-terminal"/>
    <property type="match status" value="1"/>
</dbReference>
<evidence type="ECO:0000256" key="5">
    <source>
        <dbReference type="ARBA" id="ARBA00022763"/>
    </source>
</evidence>
<keyword evidence="4" id="KW-0479">Metal-binding</keyword>